<name>A0A846Y922_9NOCA</name>
<accession>A0A846Y922</accession>
<organism evidence="1 2">
    <name type="scientific">Nocardia flavorosea</name>
    <dbReference type="NCBI Taxonomy" id="53429"/>
    <lineage>
        <taxon>Bacteria</taxon>
        <taxon>Bacillati</taxon>
        <taxon>Actinomycetota</taxon>
        <taxon>Actinomycetes</taxon>
        <taxon>Mycobacteriales</taxon>
        <taxon>Nocardiaceae</taxon>
        <taxon>Nocardia</taxon>
    </lineage>
</organism>
<reference evidence="1 2" key="1">
    <citation type="submission" date="2020-04" db="EMBL/GenBank/DDBJ databases">
        <title>MicrobeNet Type strains.</title>
        <authorList>
            <person name="Nicholson A.C."/>
        </authorList>
    </citation>
    <scope>NUCLEOTIDE SEQUENCE [LARGE SCALE GENOMIC DNA]</scope>
    <source>
        <strain evidence="1 2">JCM 3332</strain>
    </source>
</reference>
<dbReference type="EMBL" id="JAAXOT010000001">
    <property type="protein sequence ID" value="NKY54965.1"/>
    <property type="molecule type" value="Genomic_DNA"/>
</dbReference>
<protein>
    <recommendedName>
        <fullName evidence="3">Excreted virulence factor EspC (Type VII ESX diderm)</fullName>
    </recommendedName>
</protein>
<dbReference type="AlphaFoldDB" id="A0A846Y922"/>
<comment type="caution">
    <text evidence="1">The sequence shown here is derived from an EMBL/GenBank/DDBJ whole genome shotgun (WGS) entry which is preliminary data.</text>
</comment>
<sequence length="108" mass="11872">MSELEVDTEALRKAAGKGADISDAVDSRESRFVEILSRLWSPAVSGSDQYRQDFEHGIGGQPGFRVGSEAVKEGMGVQKQYTSDVSQAQRDFANQLEVAEEASRRSFE</sequence>
<gene>
    <name evidence="1" type="ORF">HGA15_02080</name>
</gene>
<keyword evidence="2" id="KW-1185">Reference proteome</keyword>
<dbReference type="RefSeq" id="WP_062970643.1">
    <property type="nucleotide sequence ID" value="NZ_JAAXOT010000001.1"/>
</dbReference>
<proteinExistence type="predicted"/>
<evidence type="ECO:0000313" key="2">
    <source>
        <dbReference type="Proteomes" id="UP000570678"/>
    </source>
</evidence>
<evidence type="ECO:0000313" key="1">
    <source>
        <dbReference type="EMBL" id="NKY54965.1"/>
    </source>
</evidence>
<evidence type="ECO:0008006" key="3">
    <source>
        <dbReference type="Google" id="ProtNLM"/>
    </source>
</evidence>
<dbReference type="Proteomes" id="UP000570678">
    <property type="component" value="Unassembled WGS sequence"/>
</dbReference>